<dbReference type="Pfam" id="PF00571">
    <property type="entry name" value="CBS"/>
    <property type="match status" value="2"/>
</dbReference>
<accession>A0AB39UZY2</accession>
<evidence type="ECO:0000256" key="2">
    <source>
        <dbReference type="PROSITE-ProRule" id="PRU00703"/>
    </source>
</evidence>
<evidence type="ECO:0000313" key="4">
    <source>
        <dbReference type="EMBL" id="XDT73693.1"/>
    </source>
</evidence>
<dbReference type="EMBL" id="CP154858">
    <property type="protein sequence ID" value="XDT73693.1"/>
    <property type="molecule type" value="Genomic_DNA"/>
</dbReference>
<proteinExistence type="predicted"/>
<name>A0AB39UZY2_9GAMM</name>
<reference evidence="4" key="1">
    <citation type="submission" date="2024-05" db="EMBL/GenBank/DDBJ databases">
        <title>Genome sequencing of novel strain.</title>
        <authorList>
            <person name="Ganbat D."/>
            <person name="Ganbat S."/>
            <person name="Lee S.-J."/>
        </authorList>
    </citation>
    <scope>NUCLEOTIDE SEQUENCE</scope>
    <source>
        <strain evidence="4">SMD15-11</strain>
    </source>
</reference>
<organism evidence="4">
    <name type="scientific">Thermohahella caldifontis</name>
    <dbReference type="NCBI Taxonomy" id="3142973"/>
    <lineage>
        <taxon>Bacteria</taxon>
        <taxon>Pseudomonadati</taxon>
        <taxon>Pseudomonadota</taxon>
        <taxon>Gammaproteobacteria</taxon>
        <taxon>Oceanospirillales</taxon>
        <taxon>Hahellaceae</taxon>
        <taxon>Thermohahella</taxon>
    </lineage>
</organism>
<dbReference type="SUPFAM" id="SSF54631">
    <property type="entry name" value="CBS-domain pair"/>
    <property type="match status" value="1"/>
</dbReference>
<dbReference type="PANTHER" id="PTHR43080">
    <property type="entry name" value="CBS DOMAIN-CONTAINING PROTEIN CBSX3, MITOCHONDRIAL"/>
    <property type="match status" value="1"/>
</dbReference>
<dbReference type="CDD" id="cd02205">
    <property type="entry name" value="CBS_pair_SF"/>
    <property type="match status" value="2"/>
</dbReference>
<feature type="domain" description="CBS" evidence="3">
    <location>
        <begin position="144"/>
        <end position="203"/>
    </location>
</feature>
<dbReference type="KEGG" id="tcd:AAIA72_06920"/>
<dbReference type="InterPro" id="IPR046342">
    <property type="entry name" value="CBS_dom_sf"/>
</dbReference>
<protein>
    <submittedName>
        <fullName evidence="4">CBS domain-containing protein</fullName>
    </submittedName>
</protein>
<evidence type="ECO:0000259" key="3">
    <source>
        <dbReference type="PROSITE" id="PS51371"/>
    </source>
</evidence>
<evidence type="ECO:0000256" key="1">
    <source>
        <dbReference type="ARBA" id="ARBA00023122"/>
    </source>
</evidence>
<feature type="domain" description="CBS" evidence="3">
    <location>
        <begin position="82"/>
        <end position="139"/>
    </location>
</feature>
<dbReference type="RefSeq" id="WP_369602676.1">
    <property type="nucleotide sequence ID" value="NZ_CP154858.1"/>
</dbReference>
<dbReference type="PANTHER" id="PTHR43080:SF29">
    <property type="entry name" value="OS02G0818000 PROTEIN"/>
    <property type="match status" value="1"/>
</dbReference>
<dbReference type="InterPro" id="IPR000644">
    <property type="entry name" value="CBS_dom"/>
</dbReference>
<sequence length="205" mass="23272">MSVFFVQPSQSTVTPIRVNPEARTAEPVTELTQIRPVVAHAPEEVIVRQRGPKGWLSRWRRAPANEEMAVTEDLRPRVRDAMNPSILLGDIHWTLADAHEFMVAHKIHHLPCVNDRRQLTGVVTREEILTWWLEKGETETLAHLVPRHPLLVTTPEATIADLVISMVAWDLRGVPVMTREGHLSGMITTLDISRLFLRNQVDGWA</sequence>
<dbReference type="AlphaFoldDB" id="A0AB39UZY2"/>
<gene>
    <name evidence="4" type="ORF">AAIA72_06920</name>
</gene>
<dbReference type="PROSITE" id="PS51371">
    <property type="entry name" value="CBS"/>
    <property type="match status" value="2"/>
</dbReference>
<keyword evidence="1 2" id="KW-0129">CBS domain</keyword>
<dbReference type="Gene3D" id="3.10.580.10">
    <property type="entry name" value="CBS-domain"/>
    <property type="match status" value="2"/>
</dbReference>
<dbReference type="SMART" id="SM00116">
    <property type="entry name" value="CBS"/>
    <property type="match status" value="2"/>
</dbReference>
<dbReference type="InterPro" id="IPR051257">
    <property type="entry name" value="Diverse_CBS-Domain"/>
</dbReference>